<reference evidence="2 3" key="1">
    <citation type="submission" date="2016-10" db="EMBL/GenBank/DDBJ databases">
        <authorList>
            <person name="de Groot N.N."/>
        </authorList>
    </citation>
    <scope>NUCLEOTIDE SEQUENCE [LARGE SCALE GENOMIC DNA]</scope>
    <source>
        <strain evidence="2 3">CGMCC 1.12333</strain>
    </source>
</reference>
<keyword evidence="1" id="KW-0472">Membrane</keyword>
<evidence type="ECO:0000256" key="1">
    <source>
        <dbReference type="SAM" id="Phobius"/>
    </source>
</evidence>
<organism evidence="2 3">
    <name type="scientific">Pustulibacterium marinum</name>
    <dbReference type="NCBI Taxonomy" id="1224947"/>
    <lineage>
        <taxon>Bacteria</taxon>
        <taxon>Pseudomonadati</taxon>
        <taxon>Bacteroidota</taxon>
        <taxon>Flavobacteriia</taxon>
        <taxon>Flavobacteriales</taxon>
        <taxon>Flavobacteriaceae</taxon>
        <taxon>Pustulibacterium</taxon>
    </lineage>
</organism>
<dbReference type="EMBL" id="FPBK01000003">
    <property type="protein sequence ID" value="SFU41861.1"/>
    <property type="molecule type" value="Genomic_DNA"/>
</dbReference>
<gene>
    <name evidence="2" type="ORF">SAMN05216480_10319</name>
</gene>
<sequence length="70" mass="8094">MKRDVKIAIGSVVFGGLSFAVVFALLNLLTKSTPFDWKEFLFNFIGFSIVMTILSILRIRKERRKEKENL</sequence>
<dbReference type="AlphaFoldDB" id="A0A1I7G0L3"/>
<keyword evidence="3" id="KW-1185">Reference proteome</keyword>
<feature type="transmembrane region" description="Helical" evidence="1">
    <location>
        <begin position="40"/>
        <end position="57"/>
    </location>
</feature>
<keyword evidence="1" id="KW-0812">Transmembrane</keyword>
<keyword evidence="1" id="KW-1133">Transmembrane helix</keyword>
<accession>A0A1I7G0L3</accession>
<dbReference type="Proteomes" id="UP000199138">
    <property type="component" value="Unassembled WGS sequence"/>
</dbReference>
<evidence type="ECO:0000313" key="2">
    <source>
        <dbReference type="EMBL" id="SFU41861.1"/>
    </source>
</evidence>
<protein>
    <submittedName>
        <fullName evidence="2">Uncharacterized protein</fullName>
    </submittedName>
</protein>
<feature type="transmembrane region" description="Helical" evidence="1">
    <location>
        <begin position="7"/>
        <end position="28"/>
    </location>
</feature>
<name>A0A1I7G0L3_9FLAO</name>
<proteinExistence type="predicted"/>
<dbReference type="RefSeq" id="WP_093024109.1">
    <property type="nucleotide sequence ID" value="NZ_FPBK01000003.1"/>
</dbReference>
<evidence type="ECO:0000313" key="3">
    <source>
        <dbReference type="Proteomes" id="UP000199138"/>
    </source>
</evidence>